<dbReference type="PROSITE" id="PS51257">
    <property type="entry name" value="PROKAR_LIPOPROTEIN"/>
    <property type="match status" value="1"/>
</dbReference>
<evidence type="ECO:0000313" key="5">
    <source>
        <dbReference type="Proteomes" id="UP000516028"/>
    </source>
</evidence>
<evidence type="ECO:0000259" key="3">
    <source>
        <dbReference type="Pfam" id="PF14346"/>
    </source>
</evidence>
<keyword evidence="5" id="KW-1185">Reference proteome</keyword>
<dbReference type="Pfam" id="PF14346">
    <property type="entry name" value="DUF4398"/>
    <property type="match status" value="1"/>
</dbReference>
<organism evidence="4 5">
    <name type="scientific">Diaphorobacter aerolatus</name>
    <dbReference type="NCBI Taxonomy" id="1288495"/>
    <lineage>
        <taxon>Bacteria</taxon>
        <taxon>Pseudomonadati</taxon>
        <taxon>Pseudomonadota</taxon>
        <taxon>Betaproteobacteria</taxon>
        <taxon>Burkholderiales</taxon>
        <taxon>Comamonadaceae</taxon>
        <taxon>Diaphorobacter</taxon>
    </lineage>
</organism>
<dbReference type="EMBL" id="CP060783">
    <property type="protein sequence ID" value="QNP47555.1"/>
    <property type="molecule type" value="Genomic_DNA"/>
</dbReference>
<keyword evidence="1" id="KW-0175">Coiled coil</keyword>
<dbReference type="RefSeq" id="WP_187723236.1">
    <property type="nucleotide sequence ID" value="NZ_CP060783.1"/>
</dbReference>
<dbReference type="Proteomes" id="UP000516028">
    <property type="component" value="Chromosome"/>
</dbReference>
<dbReference type="AlphaFoldDB" id="A0A7H0GGY9"/>
<proteinExistence type="predicted"/>
<name>A0A7H0GGY9_9BURK</name>
<dbReference type="Gene3D" id="1.20.1270.390">
    <property type="match status" value="1"/>
</dbReference>
<feature type="domain" description="DUF4398" evidence="3">
    <location>
        <begin position="30"/>
        <end position="106"/>
    </location>
</feature>
<feature type="signal peptide" evidence="2">
    <location>
        <begin position="1"/>
        <end position="19"/>
    </location>
</feature>
<sequence length="119" mass="12769">MQSKYLRSTIAVLAIGALAACSSIPAPTGEMAVAQSAVERASNSPQVTTHAPVEIQNARDLWSKAQRAMDDKKYADARRYAEAAEAEARVAESKAQVGENKARLQAVERGYQVTPAPVR</sequence>
<protein>
    <submittedName>
        <fullName evidence="4">DUF4398 domain-containing protein</fullName>
    </submittedName>
</protein>
<evidence type="ECO:0000256" key="1">
    <source>
        <dbReference type="SAM" id="Coils"/>
    </source>
</evidence>
<dbReference type="InterPro" id="IPR025511">
    <property type="entry name" value="DUF4398"/>
</dbReference>
<evidence type="ECO:0000313" key="4">
    <source>
        <dbReference type="EMBL" id="QNP47555.1"/>
    </source>
</evidence>
<feature type="chain" id="PRO_5028968865" evidence="2">
    <location>
        <begin position="20"/>
        <end position="119"/>
    </location>
</feature>
<gene>
    <name evidence="4" type="ORF">H9K75_15050</name>
</gene>
<accession>A0A7H0GGY9</accession>
<evidence type="ECO:0000256" key="2">
    <source>
        <dbReference type="SAM" id="SignalP"/>
    </source>
</evidence>
<dbReference type="KEGG" id="daer:H9K75_15050"/>
<keyword evidence="2" id="KW-0732">Signal</keyword>
<reference evidence="4 5" key="1">
    <citation type="submission" date="2020-08" db="EMBL/GenBank/DDBJ databases">
        <title>Genome sequence of Diaphorobacter aerolatus KACC 16536T.</title>
        <authorList>
            <person name="Hyun D.-W."/>
            <person name="Bae J.-W."/>
        </authorList>
    </citation>
    <scope>NUCLEOTIDE SEQUENCE [LARGE SCALE GENOMIC DNA]</scope>
    <source>
        <strain evidence="4 5">KACC 16536</strain>
    </source>
</reference>
<feature type="coiled-coil region" evidence="1">
    <location>
        <begin position="74"/>
        <end position="101"/>
    </location>
</feature>